<dbReference type="Proteomes" id="UP000297966">
    <property type="component" value="Unassembled WGS sequence"/>
</dbReference>
<protein>
    <submittedName>
        <fullName evidence="1">Uncharacterized protein</fullName>
    </submittedName>
</protein>
<dbReference type="EMBL" id="SPQT01000002">
    <property type="protein sequence ID" value="TFV49629.1"/>
    <property type="molecule type" value="Genomic_DNA"/>
</dbReference>
<accession>A0A4Y9M353</accession>
<dbReference type="OrthoDB" id="8960859at2"/>
<sequence>MPTIDVKLPKAIRDQLEMPRCVDLKIPKPKIPQIRLPTGGSIKGITDLTKGIPSDCSLNFNLVLQLAPIMASIECLVKVLALIGPLIEVIKALPDPIKIAETVPKFLEAAKALAPCLLVPTPLVMLPFVADILRLIIALLRCLIQQVKSIVDLIGRLELKMAAAQSQGNSELMASLACARENADAAMANAMVGIEPIKIILELADPFFGIAGVDPIKIPAMAGADDLEKVKSTLATLEDLLASLQLIADALP</sequence>
<name>A0A4Y9M353_9BRAD</name>
<gene>
    <name evidence="1" type="ORF">E4K65_05360</name>
</gene>
<reference evidence="1 2" key="1">
    <citation type="submission" date="2019-03" db="EMBL/GenBank/DDBJ databases">
        <title>Bradyrhizobium diversity isolated from nodules of Chamaecrista fasciculata.</title>
        <authorList>
            <person name="Klepa M.S."/>
            <person name="Urquiaga M.O."/>
            <person name="Hungria M."/>
            <person name="Delamuta J.R."/>
        </authorList>
    </citation>
    <scope>NUCLEOTIDE SEQUENCE [LARGE SCALE GENOMIC DNA]</scope>
    <source>
        <strain evidence="1 2">CNPSo 3448</strain>
    </source>
</reference>
<keyword evidence="2" id="KW-1185">Reference proteome</keyword>
<dbReference type="AlphaFoldDB" id="A0A4Y9M353"/>
<comment type="caution">
    <text evidence="1">The sequence shown here is derived from an EMBL/GenBank/DDBJ whole genome shotgun (WGS) entry which is preliminary data.</text>
</comment>
<evidence type="ECO:0000313" key="2">
    <source>
        <dbReference type="Proteomes" id="UP000297966"/>
    </source>
</evidence>
<organism evidence="1 2">
    <name type="scientific">Bradyrhizobium niftali</name>
    <dbReference type="NCBI Taxonomy" id="2560055"/>
    <lineage>
        <taxon>Bacteria</taxon>
        <taxon>Pseudomonadati</taxon>
        <taxon>Pseudomonadota</taxon>
        <taxon>Alphaproteobacteria</taxon>
        <taxon>Hyphomicrobiales</taxon>
        <taxon>Nitrobacteraceae</taxon>
        <taxon>Bradyrhizobium</taxon>
    </lineage>
</organism>
<evidence type="ECO:0000313" key="1">
    <source>
        <dbReference type="EMBL" id="TFV49629.1"/>
    </source>
</evidence>
<dbReference type="RefSeq" id="WP_135173276.1">
    <property type="nucleotide sequence ID" value="NZ_SPQT01000002.1"/>
</dbReference>
<proteinExistence type="predicted"/>